<gene>
    <name evidence="1" type="ORF">POTOM_039099</name>
</gene>
<comment type="caution">
    <text evidence="1">The sequence shown here is derived from an EMBL/GenBank/DDBJ whole genome shotgun (WGS) entry which is preliminary data.</text>
</comment>
<sequence length="119" mass="13695">MKIDSVEGSYLDPLADKVLIGSVALEMAHKDLLHRNVVPDLSDWLYCKMLPSSVEQFIIELVAWAGRLSIPPPKNLLDISNVFFQWTSWYDLFHLDGTHPVKVEPLLKCKVWIIIFLFD</sequence>
<name>A0A8X7YR07_POPTO</name>
<organism evidence="1 2">
    <name type="scientific">Populus tomentosa</name>
    <name type="common">Chinese white poplar</name>
    <dbReference type="NCBI Taxonomy" id="118781"/>
    <lineage>
        <taxon>Eukaryota</taxon>
        <taxon>Viridiplantae</taxon>
        <taxon>Streptophyta</taxon>
        <taxon>Embryophyta</taxon>
        <taxon>Tracheophyta</taxon>
        <taxon>Spermatophyta</taxon>
        <taxon>Magnoliopsida</taxon>
        <taxon>eudicotyledons</taxon>
        <taxon>Gunneridae</taxon>
        <taxon>Pentapetalae</taxon>
        <taxon>rosids</taxon>
        <taxon>fabids</taxon>
        <taxon>Malpighiales</taxon>
        <taxon>Salicaceae</taxon>
        <taxon>Saliceae</taxon>
        <taxon>Populus</taxon>
    </lineage>
</organism>
<evidence type="ECO:0000313" key="2">
    <source>
        <dbReference type="Proteomes" id="UP000886885"/>
    </source>
</evidence>
<dbReference type="OrthoDB" id="10020554at2759"/>
<reference evidence="1" key="1">
    <citation type="journal article" date="2020" name="bioRxiv">
        <title>Hybrid origin of Populus tomentosa Carr. identified through genome sequencing and phylogenomic analysis.</title>
        <authorList>
            <person name="An X."/>
            <person name="Gao K."/>
            <person name="Chen Z."/>
            <person name="Li J."/>
            <person name="Yang X."/>
            <person name="Yang X."/>
            <person name="Zhou J."/>
            <person name="Guo T."/>
            <person name="Zhao T."/>
            <person name="Huang S."/>
            <person name="Miao D."/>
            <person name="Khan W.U."/>
            <person name="Rao P."/>
            <person name="Ye M."/>
            <person name="Lei B."/>
            <person name="Liao W."/>
            <person name="Wang J."/>
            <person name="Ji L."/>
            <person name="Li Y."/>
            <person name="Guo B."/>
            <person name="Mustafa N.S."/>
            <person name="Li S."/>
            <person name="Yun Q."/>
            <person name="Keller S.R."/>
            <person name="Mao J."/>
            <person name="Zhang R."/>
            <person name="Strauss S.H."/>
        </authorList>
    </citation>
    <scope>NUCLEOTIDE SEQUENCE</scope>
    <source>
        <strain evidence="1">GM15</strain>
        <tissue evidence="1">Leaf</tissue>
    </source>
</reference>
<dbReference type="AlphaFoldDB" id="A0A8X7YR07"/>
<dbReference type="Proteomes" id="UP000886885">
    <property type="component" value="Chromosome 11A"/>
</dbReference>
<proteinExistence type="predicted"/>
<keyword evidence="2" id="KW-1185">Reference proteome</keyword>
<dbReference type="EMBL" id="JAAWWB010000021">
    <property type="protein sequence ID" value="KAG6755699.1"/>
    <property type="molecule type" value="Genomic_DNA"/>
</dbReference>
<accession>A0A8X7YR07</accession>
<protein>
    <submittedName>
        <fullName evidence="1">Uncharacterized protein</fullName>
    </submittedName>
</protein>
<evidence type="ECO:0000313" key="1">
    <source>
        <dbReference type="EMBL" id="KAG6755699.1"/>
    </source>
</evidence>